<dbReference type="AlphaFoldDB" id="A0AAD6ZX24"/>
<protein>
    <submittedName>
        <fullName evidence="1">Uncharacterized protein</fullName>
    </submittedName>
</protein>
<evidence type="ECO:0000313" key="1">
    <source>
        <dbReference type="EMBL" id="KAJ7343269.1"/>
    </source>
</evidence>
<keyword evidence="2" id="KW-1185">Reference proteome</keyword>
<reference evidence="1" key="1">
    <citation type="submission" date="2023-03" db="EMBL/GenBank/DDBJ databases">
        <title>Massive genome expansion in bonnet fungi (Mycena s.s.) driven by repeated elements and novel gene families across ecological guilds.</title>
        <authorList>
            <consortium name="Lawrence Berkeley National Laboratory"/>
            <person name="Harder C.B."/>
            <person name="Miyauchi S."/>
            <person name="Viragh M."/>
            <person name="Kuo A."/>
            <person name="Thoen E."/>
            <person name="Andreopoulos B."/>
            <person name="Lu D."/>
            <person name="Skrede I."/>
            <person name="Drula E."/>
            <person name="Henrissat B."/>
            <person name="Morin E."/>
            <person name="Kohler A."/>
            <person name="Barry K."/>
            <person name="LaButti K."/>
            <person name="Morin E."/>
            <person name="Salamov A."/>
            <person name="Lipzen A."/>
            <person name="Mereny Z."/>
            <person name="Hegedus B."/>
            <person name="Baldrian P."/>
            <person name="Stursova M."/>
            <person name="Weitz H."/>
            <person name="Taylor A."/>
            <person name="Grigoriev I.V."/>
            <person name="Nagy L.G."/>
            <person name="Martin F."/>
            <person name="Kauserud H."/>
        </authorList>
    </citation>
    <scope>NUCLEOTIDE SEQUENCE</scope>
    <source>
        <strain evidence="1">CBHHK002</strain>
    </source>
</reference>
<comment type="caution">
    <text evidence="1">The sequence shown here is derived from an EMBL/GenBank/DDBJ whole genome shotgun (WGS) entry which is preliminary data.</text>
</comment>
<accession>A0AAD6ZX24</accession>
<evidence type="ECO:0000313" key="2">
    <source>
        <dbReference type="Proteomes" id="UP001218218"/>
    </source>
</evidence>
<proteinExistence type="predicted"/>
<dbReference type="Proteomes" id="UP001218218">
    <property type="component" value="Unassembled WGS sequence"/>
</dbReference>
<name>A0AAD6ZX24_9AGAR</name>
<organism evidence="1 2">
    <name type="scientific">Mycena albidolilacea</name>
    <dbReference type="NCBI Taxonomy" id="1033008"/>
    <lineage>
        <taxon>Eukaryota</taxon>
        <taxon>Fungi</taxon>
        <taxon>Dikarya</taxon>
        <taxon>Basidiomycota</taxon>
        <taxon>Agaricomycotina</taxon>
        <taxon>Agaricomycetes</taxon>
        <taxon>Agaricomycetidae</taxon>
        <taxon>Agaricales</taxon>
        <taxon>Marasmiineae</taxon>
        <taxon>Mycenaceae</taxon>
        <taxon>Mycena</taxon>
    </lineage>
</organism>
<dbReference type="EMBL" id="JARIHO010000023">
    <property type="protein sequence ID" value="KAJ7343269.1"/>
    <property type="molecule type" value="Genomic_DNA"/>
</dbReference>
<gene>
    <name evidence="1" type="ORF">DFH08DRAFT_872211</name>
</gene>
<sequence>MQNKKAQRKADSFAPHRNFSPLHDAHTLLRKALLPLSPFRALTPGDITDADPALTVWEEATDAISVLAFDNGDSGRPSTNLLLVEAMLRFCEYGAGIPDISGTDQTETLRRRFVRLKRHIEEALLAEARSDERLERQERSDSQCDLDLVRDWGVDIREELLAPGQRTEHWTYQELSWILGYLTTWEDIEFSILIESGITLVMKDIIQAPTIPVVSHMQPIRGWATSILSRWKSGPEANALPPSEKTRLGLDMHLPSDTPPPSTNTYATPQILYRIGEIASDIQELEDALTDKTSADYSRIFRALDKLAAWKDEVEPLTAQGIRDALLRFQMTPGLRHPVQEVHDRTYSVIAEFTMPNAHLECRVTSFSYILPADPIFPLTFRDKNGFPETSKGMGTFRLGREMPDTRIWQNVAVETSAVVPLNVLFDQFISTANLQHRHPLAPLTNFSFASTLDPFCSCAGKTGAEIQEITRRLWEVAPGRFVQGQVKDLPITDDHTVYYSRSSFGPFSAPDLTMKQPKERTLPPSCIAPKHWIRPSMPPGGDAVWECLPSLAFVGSGHELYPGATSPPAIASHVYVPRSFERLGMYPHAAYRLEVTKDCTPMKLEPPLTAAQAHALLGRAIQYEVPAVPLPPLPEGARPKKKRREDPPAVYWGVVWGVNDVDPAALELRIFAGGQYHEACATLTVGEPCAVPTNRIDPNRPFTPKWVGALALVDEPETAEEVSVEPPAPQVEVQDRLASILKIAAKSPQFEVGIDDDCTILAGEIALHGVQDSDNSVFTFIQEIENCKPGIWQGGRDTGGDEFVIWVCWVREGSIDLTQPVENFVAEPQGGVDIKALAWTEVSTVSVDGGTMSILARGVTSPEAIKALTGNDDGDVEGFVECIVLHGAEEDSFHIPGGVSSYTGGDGGFRVYAAPDSDGKVVGVKVVGS</sequence>